<feature type="compositionally biased region" description="Low complexity" evidence="2">
    <location>
        <begin position="43"/>
        <end position="65"/>
    </location>
</feature>
<evidence type="ECO:0000256" key="2">
    <source>
        <dbReference type="SAM" id="MobiDB-lite"/>
    </source>
</evidence>
<feature type="compositionally biased region" description="Polar residues" evidence="2">
    <location>
        <begin position="1"/>
        <end position="13"/>
    </location>
</feature>
<dbReference type="GO" id="GO:0043565">
    <property type="term" value="F:sequence-specific DNA binding"/>
    <property type="evidence" value="ECO:0007669"/>
    <property type="project" value="InterPro"/>
</dbReference>
<reference evidence="4" key="1">
    <citation type="submission" date="2020-11" db="EMBL/GenBank/DDBJ databases">
        <title>Kefir isolates.</title>
        <authorList>
            <person name="Marcisauskas S."/>
            <person name="Kim Y."/>
            <person name="Blasche S."/>
        </authorList>
    </citation>
    <scope>NUCLEOTIDE SEQUENCE</scope>
    <source>
        <strain evidence="4">Olga-1</strain>
    </source>
</reference>
<sequence>MSPQSQYPNTPFSQYSYQPIPPQPSNNIQVSSLNQLPQLSQALPPNSSPQNSIQSQNSNIPSLSSYQNGYYLHSQSQLQNKQSSQQQQQQQQQQTQSQSKTQSQQQQQQNQQQIPVQVNQYQQVQSYRHQQQPSLNYQQQYTLSAPPIDPNSNYYYQPMQAMQTMPHMLSQQQQPSQQHQQEQQQQQQQQQSQQQQQEQQPEQQQQQQQQYQEQQQQLLQRQQYTTPATTSNLPTDHMYNYYAQQPWIPKNNIVNSNLPSESIKKTQAVSPPEHSPLPQSRENYRIENIKSVNDRDDHFNRAVNGSRIEKTNSLPKKINNERISKYFSRLNESGKGQEDAIKSYLNYYSDAVNLSGELLWATTTYESIQKFQNYLHKNNTTQFFLDEEKNLQMGNSEIDLKNYKIQEFYKYISFFPKEELIKLSLIFSRLSTMFTNWANLQESNLDTNLNLNSFMDKPMIPRINSPSSIHTANTASTTPASSISSAYNTSSFKPIKSSTIPGESVSLQVIPVKLISKQDNTVKFNTQGTLQPDLSMKVKLSCQHCGSTSTPEWRKGPEEARTLCNACGLFHTKLVKKLGSEGAAKELKRRKDAGEQMNRRI</sequence>
<dbReference type="AlphaFoldDB" id="A0A9P6WMA8"/>
<dbReference type="PROSITE" id="PS00344">
    <property type="entry name" value="GATA_ZN_FINGER_1"/>
    <property type="match status" value="1"/>
</dbReference>
<keyword evidence="1" id="KW-0863">Zinc-finger</keyword>
<feature type="region of interest" description="Disordered" evidence="2">
    <location>
        <begin position="263"/>
        <end position="282"/>
    </location>
</feature>
<feature type="region of interest" description="Disordered" evidence="2">
    <location>
        <begin position="1"/>
        <end position="96"/>
    </location>
</feature>
<feature type="domain" description="GATA-type" evidence="3">
    <location>
        <begin position="536"/>
        <end position="571"/>
    </location>
</feature>
<evidence type="ECO:0000259" key="3">
    <source>
        <dbReference type="PROSITE" id="PS50114"/>
    </source>
</evidence>
<accession>A0A9P6WMA8</accession>
<dbReference type="CDD" id="cd00202">
    <property type="entry name" value="ZnF_GATA"/>
    <property type="match status" value="1"/>
</dbReference>
<proteinExistence type="predicted"/>
<feature type="compositionally biased region" description="Low complexity" evidence="2">
    <location>
        <begin position="171"/>
        <end position="186"/>
    </location>
</feature>
<keyword evidence="1" id="KW-0862">Zinc</keyword>
<dbReference type="GO" id="GO:0008270">
    <property type="term" value="F:zinc ion binding"/>
    <property type="evidence" value="ECO:0007669"/>
    <property type="project" value="UniProtKB-KW"/>
</dbReference>
<evidence type="ECO:0000256" key="1">
    <source>
        <dbReference type="PROSITE-ProRule" id="PRU00094"/>
    </source>
</evidence>
<keyword evidence="5" id="KW-1185">Reference proteome</keyword>
<evidence type="ECO:0000313" key="5">
    <source>
        <dbReference type="Proteomes" id="UP000697127"/>
    </source>
</evidence>
<keyword evidence="1" id="KW-0479">Metal-binding</keyword>
<dbReference type="Pfam" id="PF00320">
    <property type="entry name" value="GATA"/>
    <property type="match status" value="1"/>
</dbReference>
<gene>
    <name evidence="4" type="ORF">C6P40_004849</name>
</gene>
<dbReference type="EMBL" id="PUHW01000073">
    <property type="protein sequence ID" value="KAG0689546.1"/>
    <property type="molecule type" value="Genomic_DNA"/>
</dbReference>
<dbReference type="InterPro" id="IPR013088">
    <property type="entry name" value="Znf_NHR/GATA"/>
</dbReference>
<dbReference type="Proteomes" id="UP000697127">
    <property type="component" value="Unassembled WGS sequence"/>
</dbReference>
<dbReference type="InterPro" id="IPR000679">
    <property type="entry name" value="Znf_GATA"/>
</dbReference>
<protein>
    <recommendedName>
        <fullName evidence="3">GATA-type domain-containing protein</fullName>
    </recommendedName>
</protein>
<dbReference type="PROSITE" id="PS50114">
    <property type="entry name" value="GATA_ZN_FINGER_2"/>
    <property type="match status" value="1"/>
</dbReference>
<comment type="caution">
    <text evidence="4">The sequence shown here is derived from an EMBL/GenBank/DDBJ whole genome shotgun (WGS) entry which is preliminary data.</text>
</comment>
<organism evidence="4 5">
    <name type="scientific">Pichia californica</name>
    <dbReference type="NCBI Taxonomy" id="460514"/>
    <lineage>
        <taxon>Eukaryota</taxon>
        <taxon>Fungi</taxon>
        <taxon>Dikarya</taxon>
        <taxon>Ascomycota</taxon>
        <taxon>Saccharomycotina</taxon>
        <taxon>Pichiomycetes</taxon>
        <taxon>Pichiales</taxon>
        <taxon>Pichiaceae</taxon>
        <taxon>Pichia</taxon>
    </lineage>
</organism>
<dbReference type="SMART" id="SM00401">
    <property type="entry name" value="ZnF_GATA"/>
    <property type="match status" value="1"/>
</dbReference>
<name>A0A9P6WMA8_9ASCO</name>
<dbReference type="GO" id="GO:0006355">
    <property type="term" value="P:regulation of DNA-templated transcription"/>
    <property type="evidence" value="ECO:0007669"/>
    <property type="project" value="InterPro"/>
</dbReference>
<dbReference type="Gene3D" id="3.30.50.10">
    <property type="entry name" value="Erythroid Transcription Factor GATA-1, subunit A"/>
    <property type="match status" value="1"/>
</dbReference>
<evidence type="ECO:0000313" key="4">
    <source>
        <dbReference type="EMBL" id="KAG0689546.1"/>
    </source>
</evidence>
<feature type="region of interest" description="Disordered" evidence="2">
    <location>
        <begin position="166"/>
        <end position="186"/>
    </location>
</feature>
<feature type="compositionally biased region" description="Low complexity" evidence="2">
    <location>
        <begin position="74"/>
        <end position="96"/>
    </location>
</feature>
<feature type="compositionally biased region" description="Polar residues" evidence="2">
    <location>
        <begin position="30"/>
        <end position="41"/>
    </location>
</feature>
<dbReference type="SUPFAM" id="SSF57716">
    <property type="entry name" value="Glucocorticoid receptor-like (DNA-binding domain)"/>
    <property type="match status" value="1"/>
</dbReference>